<dbReference type="SUPFAM" id="SSF56801">
    <property type="entry name" value="Acetyl-CoA synthetase-like"/>
    <property type="match status" value="1"/>
</dbReference>
<dbReference type="InterPro" id="IPR042099">
    <property type="entry name" value="ANL_N_sf"/>
</dbReference>
<organism evidence="3 4">
    <name type="scientific">Allomyces macrogynus (strain ATCC 38327)</name>
    <name type="common">Allomyces javanicus var. macrogynus</name>
    <dbReference type="NCBI Taxonomy" id="578462"/>
    <lineage>
        <taxon>Eukaryota</taxon>
        <taxon>Fungi</taxon>
        <taxon>Fungi incertae sedis</taxon>
        <taxon>Blastocladiomycota</taxon>
        <taxon>Blastocladiomycetes</taxon>
        <taxon>Blastocladiales</taxon>
        <taxon>Blastocladiaceae</taxon>
        <taxon>Allomyces</taxon>
    </lineage>
</organism>
<dbReference type="eggNOG" id="KOG1176">
    <property type="taxonomic scope" value="Eukaryota"/>
</dbReference>
<dbReference type="OrthoDB" id="10253115at2759"/>
<feature type="region of interest" description="Disordered" evidence="1">
    <location>
        <begin position="214"/>
        <end position="264"/>
    </location>
</feature>
<dbReference type="Pfam" id="PF00501">
    <property type="entry name" value="AMP-binding"/>
    <property type="match status" value="1"/>
</dbReference>
<dbReference type="InterPro" id="IPR000873">
    <property type="entry name" value="AMP-dep_synth/lig_dom"/>
</dbReference>
<gene>
    <name evidence="3" type="ORF">AMAG_07840</name>
</gene>
<dbReference type="Gene3D" id="3.30.300.30">
    <property type="match status" value="1"/>
</dbReference>
<evidence type="ECO:0000259" key="2">
    <source>
        <dbReference type="Pfam" id="PF00501"/>
    </source>
</evidence>
<feature type="compositionally biased region" description="Polar residues" evidence="1">
    <location>
        <begin position="251"/>
        <end position="264"/>
    </location>
</feature>
<dbReference type="AlphaFoldDB" id="A0A0L0SJN9"/>
<name>A0A0L0SJN9_ALLM3</name>
<dbReference type="InterPro" id="IPR045851">
    <property type="entry name" value="AMP-bd_C_sf"/>
</dbReference>
<dbReference type="Gene3D" id="3.40.50.12780">
    <property type="entry name" value="N-terminal domain of ligase-like"/>
    <property type="match status" value="1"/>
</dbReference>
<reference evidence="4" key="2">
    <citation type="submission" date="2009-11" db="EMBL/GenBank/DDBJ databases">
        <title>The Genome Sequence of Allomyces macrogynus strain ATCC 38327.</title>
        <authorList>
            <consortium name="The Broad Institute Genome Sequencing Platform"/>
            <person name="Russ C."/>
            <person name="Cuomo C."/>
            <person name="Shea T."/>
            <person name="Young S.K."/>
            <person name="Zeng Q."/>
            <person name="Koehrsen M."/>
            <person name="Haas B."/>
            <person name="Borodovsky M."/>
            <person name="Guigo R."/>
            <person name="Alvarado L."/>
            <person name="Berlin A."/>
            <person name="Borenstein D."/>
            <person name="Chen Z."/>
            <person name="Engels R."/>
            <person name="Freedman E."/>
            <person name="Gellesch M."/>
            <person name="Goldberg J."/>
            <person name="Griggs A."/>
            <person name="Gujja S."/>
            <person name="Heiman D."/>
            <person name="Hepburn T."/>
            <person name="Howarth C."/>
            <person name="Jen D."/>
            <person name="Larson L."/>
            <person name="Lewis B."/>
            <person name="Mehta T."/>
            <person name="Park D."/>
            <person name="Pearson M."/>
            <person name="Roberts A."/>
            <person name="Saif S."/>
            <person name="Shenoy N."/>
            <person name="Sisk P."/>
            <person name="Stolte C."/>
            <person name="Sykes S."/>
            <person name="Walk T."/>
            <person name="White J."/>
            <person name="Yandava C."/>
            <person name="Burger G."/>
            <person name="Gray M.W."/>
            <person name="Holland P.W.H."/>
            <person name="King N."/>
            <person name="Lang F.B.F."/>
            <person name="Roger A.J."/>
            <person name="Ruiz-Trillo I."/>
            <person name="Lander E."/>
            <person name="Nusbaum C."/>
        </authorList>
    </citation>
    <scope>NUCLEOTIDE SEQUENCE [LARGE SCALE GENOMIC DNA]</scope>
    <source>
        <strain evidence="4">ATCC 38327</strain>
    </source>
</reference>
<evidence type="ECO:0000313" key="4">
    <source>
        <dbReference type="Proteomes" id="UP000054350"/>
    </source>
</evidence>
<protein>
    <recommendedName>
        <fullName evidence="2">AMP-dependent synthetase/ligase domain-containing protein</fullName>
    </recommendedName>
</protein>
<proteinExistence type="predicted"/>
<evidence type="ECO:0000313" key="3">
    <source>
        <dbReference type="EMBL" id="KNE62644.1"/>
    </source>
</evidence>
<accession>A0A0L0SJN9</accession>
<feature type="compositionally biased region" description="Low complexity" evidence="1">
    <location>
        <begin position="218"/>
        <end position="228"/>
    </location>
</feature>
<sequence length="264" mass="28432">MSSMAATLSAATQKRAMEILKTPVVQGYAATETLALTLPIWGCGQAKRPGTVGWHLPGVDALFLDPETHEPIEINKNGLTVPGEIVVRSPSVFSETSGYFHRPDATKAAFITINGQSYFRMGDIAVIHADGCLEIVDRCKGMFCVSGNQVLPSGIESEILRAHDMVDVVIVPAPVIDEQQLPCAAVVPRPNTVLTDSAVQQTLAKTITDAVARDSRAASRSSTRSRATPWAKSCAMQPAPRSRPSLAWPANRQSPSRSTLCRRR</sequence>
<dbReference type="VEuPathDB" id="FungiDB:AMAG_07840"/>
<feature type="domain" description="AMP-dependent synthetase/ligase" evidence="2">
    <location>
        <begin position="3"/>
        <end position="94"/>
    </location>
</feature>
<dbReference type="EMBL" id="GG745340">
    <property type="protein sequence ID" value="KNE62644.1"/>
    <property type="molecule type" value="Genomic_DNA"/>
</dbReference>
<reference evidence="3 4" key="1">
    <citation type="submission" date="2009-11" db="EMBL/GenBank/DDBJ databases">
        <title>Annotation of Allomyces macrogynus ATCC 38327.</title>
        <authorList>
            <consortium name="The Broad Institute Genome Sequencing Platform"/>
            <person name="Russ C."/>
            <person name="Cuomo C."/>
            <person name="Burger G."/>
            <person name="Gray M.W."/>
            <person name="Holland P.W.H."/>
            <person name="King N."/>
            <person name="Lang F.B.F."/>
            <person name="Roger A.J."/>
            <person name="Ruiz-Trillo I."/>
            <person name="Young S.K."/>
            <person name="Zeng Q."/>
            <person name="Gargeya S."/>
            <person name="Fitzgerald M."/>
            <person name="Haas B."/>
            <person name="Abouelleil A."/>
            <person name="Alvarado L."/>
            <person name="Arachchi H.M."/>
            <person name="Berlin A."/>
            <person name="Chapman S.B."/>
            <person name="Gearin G."/>
            <person name="Goldberg J."/>
            <person name="Griggs A."/>
            <person name="Gujja S."/>
            <person name="Hansen M."/>
            <person name="Heiman D."/>
            <person name="Howarth C."/>
            <person name="Larimer J."/>
            <person name="Lui A."/>
            <person name="MacDonald P.J.P."/>
            <person name="McCowen C."/>
            <person name="Montmayeur A."/>
            <person name="Murphy C."/>
            <person name="Neiman D."/>
            <person name="Pearson M."/>
            <person name="Priest M."/>
            <person name="Roberts A."/>
            <person name="Saif S."/>
            <person name="Shea T."/>
            <person name="Sisk P."/>
            <person name="Stolte C."/>
            <person name="Sykes S."/>
            <person name="Wortman J."/>
            <person name="Nusbaum C."/>
            <person name="Birren B."/>
        </authorList>
    </citation>
    <scope>NUCLEOTIDE SEQUENCE [LARGE SCALE GENOMIC DNA]</scope>
    <source>
        <strain evidence="3 4">ATCC 38327</strain>
    </source>
</reference>
<evidence type="ECO:0000256" key="1">
    <source>
        <dbReference type="SAM" id="MobiDB-lite"/>
    </source>
</evidence>
<dbReference type="STRING" id="578462.A0A0L0SJN9"/>
<keyword evidence="4" id="KW-1185">Reference proteome</keyword>
<dbReference type="PANTHER" id="PTHR24096">
    <property type="entry name" value="LONG-CHAIN-FATTY-ACID--COA LIGASE"/>
    <property type="match status" value="1"/>
</dbReference>
<dbReference type="Proteomes" id="UP000054350">
    <property type="component" value="Unassembled WGS sequence"/>
</dbReference>